<dbReference type="Proteomes" id="UP000570595">
    <property type="component" value="Unassembled WGS sequence"/>
</dbReference>
<proteinExistence type="predicted"/>
<comment type="caution">
    <text evidence="2">The sequence shown here is derived from an EMBL/GenBank/DDBJ whole genome shotgun (WGS) entry which is preliminary data.</text>
</comment>
<evidence type="ECO:0000313" key="3">
    <source>
        <dbReference type="Proteomes" id="UP000570595"/>
    </source>
</evidence>
<sequence length="1093" mass="118999">MDPSHRDLAIRAAEGGGDAVLLEALLEDVDIGSSDTASPPAPQALSPRAAWPEQDHEDVSVVEPLVSACREMEALEDQELAALLPDYDQTARARLVAWQERRDASAQRWADAKHTLREEWQDEALLSAESSDAEDCQEPLSSSSVPATGLEAADGGDLEEDEAPQEEPASPGGLLDGTKNWEALRGRIGEVLRMASEKGQALDREEADLDVDEGVTTYVPQGHEGQSSGVLIPQDPPQSGCYSDSRPTAAKADTSQTIPREDRPMTVVDVVRPALPSQGTEAVAPLPEEVPQSAWASSQARRRELSCMVQEDALVTAQVPLLHHLSSTLETQQRELSYERRAMEGADQAARAWLQRQHTERLLMAIADDQSAAHRMEDRRDVEGRRMLRAMHESRAYRIHLKALRQNRDAMVVEDSGGRERRESLWMAQEERPSSWWRSADRSVTVIARAVRKRRAEVALPHGLQQAPCWTRYASWPHSESKPVGGAIGREAIAWQRCWGYCGKYKEAPAAVDLADFSFAQHRNSWAKFLFSRLLLLTVVVTGEDPGSIKRLSSTAEVSCPIINSKPEGIRYSSIGDRYLHDPAGELGEVDLTDILRAEEGISSLFPDRPTLVVPNRTEEAIGGPAGTKPNEESIRLHDTTHQEKEENIHPMMGCSRATSPLLPDINSHRSTTSSRQDTTASSSSRSSSRRRSSTAEEINARAATSEQVVPLPPILPRWRSAVVAWRTPTPSVHQDALQAEGDAPAHPSLTGLVARRPSRIAGPGKITRKRPPMTRPPPRGGSWASPRPKEKHPLNAQESWDYSTIMSVDPAICHSVIRRACCLALASAAEAPDSGFGSASDVVIEERALDLMATVVERYVTDTIGASASALATASNRHEIGVMDIIAVSNFSRCNTGEMSGAISRRQKRKCQIQLINPAATSPNNKRPGRGKGLLECPQLTGDEITRSLLSSPGGLIPQGLPHPAMPTLKPEDTFQSPLGKASDKQEDGAEHPMVPAHFPAWLNREIVNGYNELQKNVAAGKLQPEKKAVDENEKLSEAKAFTAAVRGTTADKGNNDANNGGGEEGKQESVKGEAAGQTKRTGGVGRIRIAR</sequence>
<organism evidence="2 3">
    <name type="scientific">Perkinsus olseni</name>
    <name type="common">Perkinsus atlanticus</name>
    <dbReference type="NCBI Taxonomy" id="32597"/>
    <lineage>
        <taxon>Eukaryota</taxon>
        <taxon>Sar</taxon>
        <taxon>Alveolata</taxon>
        <taxon>Perkinsozoa</taxon>
        <taxon>Perkinsea</taxon>
        <taxon>Perkinsida</taxon>
        <taxon>Perkinsidae</taxon>
        <taxon>Perkinsus</taxon>
    </lineage>
</organism>
<name>A0A7J6MD98_PEROL</name>
<feature type="region of interest" description="Disordered" evidence="1">
    <location>
        <begin position="641"/>
        <end position="707"/>
    </location>
</feature>
<feature type="compositionally biased region" description="Basic and acidic residues" evidence="1">
    <location>
        <begin position="983"/>
        <end position="992"/>
    </location>
</feature>
<evidence type="ECO:0000256" key="1">
    <source>
        <dbReference type="SAM" id="MobiDB-lite"/>
    </source>
</evidence>
<dbReference type="EMBL" id="JABAHT010000028">
    <property type="protein sequence ID" value="KAF4669120.1"/>
    <property type="molecule type" value="Genomic_DNA"/>
</dbReference>
<feature type="region of interest" description="Disordered" evidence="1">
    <location>
        <begin position="759"/>
        <end position="795"/>
    </location>
</feature>
<feature type="compositionally biased region" description="Acidic residues" evidence="1">
    <location>
        <begin position="154"/>
        <end position="165"/>
    </location>
</feature>
<feature type="region of interest" description="Disordered" evidence="1">
    <location>
        <begin position="127"/>
        <end position="178"/>
    </location>
</feature>
<feature type="region of interest" description="Disordered" evidence="1">
    <location>
        <begin position="32"/>
        <end position="56"/>
    </location>
</feature>
<feature type="region of interest" description="Disordered" evidence="1">
    <location>
        <begin position="220"/>
        <end position="256"/>
    </location>
</feature>
<evidence type="ECO:0000313" key="2">
    <source>
        <dbReference type="EMBL" id="KAF4669120.1"/>
    </source>
</evidence>
<accession>A0A7J6MD98</accession>
<feature type="region of interest" description="Disordered" evidence="1">
    <location>
        <begin position="1047"/>
        <end position="1093"/>
    </location>
</feature>
<protein>
    <submittedName>
        <fullName evidence="2">Uncharacterized protein</fullName>
    </submittedName>
</protein>
<dbReference type="OrthoDB" id="440821at2759"/>
<dbReference type="AlphaFoldDB" id="A0A7J6MD98"/>
<reference evidence="2 3" key="1">
    <citation type="submission" date="2020-04" db="EMBL/GenBank/DDBJ databases">
        <title>Perkinsus olseni comparative genomics.</title>
        <authorList>
            <person name="Bogema D.R."/>
        </authorList>
    </citation>
    <scope>NUCLEOTIDE SEQUENCE [LARGE SCALE GENOMIC DNA]</scope>
    <source>
        <strain evidence="2">ATCC PRA-179</strain>
    </source>
</reference>
<feature type="compositionally biased region" description="Low complexity" evidence="1">
    <location>
        <begin position="669"/>
        <end position="687"/>
    </location>
</feature>
<gene>
    <name evidence="2" type="ORF">FOZ61_004956</name>
</gene>
<feature type="region of interest" description="Disordered" evidence="1">
    <location>
        <begin position="952"/>
        <end position="992"/>
    </location>
</feature>